<dbReference type="AlphaFoldDB" id="K5XL71"/>
<evidence type="ECO:0000256" key="1">
    <source>
        <dbReference type="ARBA" id="ARBA00001917"/>
    </source>
</evidence>
<dbReference type="RefSeq" id="XP_007325829.1">
    <property type="nucleotide sequence ID" value="XM_007325767.1"/>
</dbReference>
<dbReference type="OrthoDB" id="72788at2759"/>
<dbReference type="STRING" id="597362.K5XL71"/>
<dbReference type="PANTHER" id="PTHR43303:SF4">
    <property type="entry name" value="NADPH DEHYDROGENASE C23G7.10C-RELATED"/>
    <property type="match status" value="1"/>
</dbReference>
<dbReference type="GO" id="GO:0003959">
    <property type="term" value="F:NADPH dehydrogenase activity"/>
    <property type="evidence" value="ECO:0007669"/>
    <property type="project" value="InterPro"/>
</dbReference>
<dbReference type="CDD" id="cd02932">
    <property type="entry name" value="OYE_YqiM_FMN"/>
    <property type="match status" value="1"/>
</dbReference>
<sequence length="412" mass="45526">MSPLIINKAVPGAREFYPLNEPEIGTLWRPDCQDREVPKLFQPLTIRGITFKNRIWVSPMCQYSADNGHLTEWHLVHLGGFATRGVGAVTVEATAVVPEGRISPEDSGLWTDTQIDPLRRIVSFVHAQATKIGIQLAHAGRKASTHAPWIEEAAGRGTLSIATKEENGWPDEVYGPSTLSYKDGKYPNPKEMTESDINKVVDAFIASTKRAEQAGFDFIEVHGAHGYLIHSFLSPLSNTRNDAYGGQSLENRLRFICTLVQRLREIWSKPLFVRISATDWAEGPEKDSDGKWLQWGIEQSTILATRLQTLGVDLIDCSTGGNWASQKIPVAPGYQVPFAAQLKKALPDLLVGTVGLITEAEQAESFLKEGKADVILLARALLRDPHWPLHAARKLGVKIKPAGQYERAWAAL</sequence>
<dbReference type="Pfam" id="PF00724">
    <property type="entry name" value="Oxidored_FMN"/>
    <property type="match status" value="1"/>
</dbReference>
<dbReference type="eggNOG" id="KOG0134">
    <property type="taxonomic scope" value="Eukaryota"/>
</dbReference>
<keyword evidence="8" id="KW-1185">Reference proteome</keyword>
<feature type="domain" description="NADH:flavin oxidoreductase/NADH oxidase N-terminal" evidence="6">
    <location>
        <begin position="39"/>
        <end position="394"/>
    </location>
</feature>
<keyword evidence="2" id="KW-0285">Flavoprotein</keyword>
<dbReference type="GO" id="GO:0050661">
    <property type="term" value="F:NADP binding"/>
    <property type="evidence" value="ECO:0007669"/>
    <property type="project" value="InterPro"/>
</dbReference>
<dbReference type="InterPro" id="IPR001155">
    <property type="entry name" value="OxRdtase_FMN_N"/>
</dbReference>
<evidence type="ECO:0000259" key="6">
    <source>
        <dbReference type="Pfam" id="PF00724"/>
    </source>
</evidence>
<dbReference type="InParanoid" id="K5XL71"/>
<dbReference type="Proteomes" id="UP000008493">
    <property type="component" value="Unassembled WGS sequence"/>
</dbReference>
<accession>K5XL71</accession>
<dbReference type="GO" id="GO:0010181">
    <property type="term" value="F:FMN binding"/>
    <property type="evidence" value="ECO:0007669"/>
    <property type="project" value="InterPro"/>
</dbReference>
<reference evidence="8" key="1">
    <citation type="journal article" date="2012" name="Proc. Natl. Acad. Sci. U.S.A.">
        <title>Genome sequence of the button mushroom Agaricus bisporus reveals mechanisms governing adaptation to a humic-rich ecological niche.</title>
        <authorList>
            <person name="Morin E."/>
            <person name="Kohler A."/>
            <person name="Baker A.R."/>
            <person name="Foulongne-Oriol M."/>
            <person name="Lombard V."/>
            <person name="Nagy L.G."/>
            <person name="Ohm R.A."/>
            <person name="Patyshakuliyeva A."/>
            <person name="Brun A."/>
            <person name="Aerts A.L."/>
            <person name="Bailey A.M."/>
            <person name="Billette C."/>
            <person name="Coutinho P.M."/>
            <person name="Deakin G."/>
            <person name="Doddapaneni H."/>
            <person name="Floudas D."/>
            <person name="Grimwood J."/>
            <person name="Hilden K."/>
            <person name="Kuees U."/>
            <person name="LaButti K.M."/>
            <person name="Lapidus A."/>
            <person name="Lindquist E.A."/>
            <person name="Lucas S.M."/>
            <person name="Murat C."/>
            <person name="Riley R.W."/>
            <person name="Salamov A.A."/>
            <person name="Schmutz J."/>
            <person name="Subramanian V."/>
            <person name="Woesten H.A.B."/>
            <person name="Xu J."/>
            <person name="Eastwood D.C."/>
            <person name="Foster G.D."/>
            <person name="Sonnenberg A.S."/>
            <person name="Cullen D."/>
            <person name="de Vries R.P."/>
            <person name="Lundell T."/>
            <person name="Hibbett D.S."/>
            <person name="Henrissat B."/>
            <person name="Burton K.S."/>
            <person name="Kerrigan R.W."/>
            <person name="Challen M.P."/>
            <person name="Grigoriev I.V."/>
            <person name="Martin F."/>
        </authorList>
    </citation>
    <scope>NUCLEOTIDE SEQUENCE [LARGE SCALE GENOMIC DNA]</scope>
    <source>
        <strain evidence="8">JB137-S8 / ATCC MYA-4627 / FGSC 10392</strain>
    </source>
</reference>
<proteinExistence type="predicted"/>
<comment type="cofactor">
    <cofactor evidence="1">
        <name>FMN</name>
        <dbReference type="ChEBI" id="CHEBI:58210"/>
    </cofactor>
</comment>
<dbReference type="OMA" id="WPAQYQR"/>
<dbReference type="InterPro" id="IPR013785">
    <property type="entry name" value="Aldolase_TIM"/>
</dbReference>
<dbReference type="KEGG" id="abp:AGABI1DRAFT110712"/>
<evidence type="ECO:0000256" key="2">
    <source>
        <dbReference type="ARBA" id="ARBA00022630"/>
    </source>
</evidence>
<evidence type="ECO:0000313" key="8">
    <source>
        <dbReference type="Proteomes" id="UP000008493"/>
    </source>
</evidence>
<evidence type="ECO:0000256" key="4">
    <source>
        <dbReference type="ARBA" id="ARBA00022857"/>
    </source>
</evidence>
<organism evidence="7 8">
    <name type="scientific">Agaricus bisporus var. burnettii (strain JB137-S8 / ATCC MYA-4627 / FGSC 10392)</name>
    <name type="common">White button mushroom</name>
    <dbReference type="NCBI Taxonomy" id="597362"/>
    <lineage>
        <taxon>Eukaryota</taxon>
        <taxon>Fungi</taxon>
        <taxon>Dikarya</taxon>
        <taxon>Basidiomycota</taxon>
        <taxon>Agaricomycotina</taxon>
        <taxon>Agaricomycetes</taxon>
        <taxon>Agaricomycetidae</taxon>
        <taxon>Agaricales</taxon>
        <taxon>Agaricineae</taxon>
        <taxon>Agaricaceae</taxon>
        <taxon>Agaricus</taxon>
    </lineage>
</organism>
<dbReference type="SUPFAM" id="SSF51395">
    <property type="entry name" value="FMN-linked oxidoreductases"/>
    <property type="match status" value="1"/>
</dbReference>
<dbReference type="EMBL" id="JH971385">
    <property type="protein sequence ID" value="EKM84142.1"/>
    <property type="molecule type" value="Genomic_DNA"/>
</dbReference>
<dbReference type="GeneID" id="18823041"/>
<keyword evidence="3" id="KW-0288">FMN</keyword>
<keyword evidence="4" id="KW-0521">NADP</keyword>
<evidence type="ECO:0000313" key="7">
    <source>
        <dbReference type="EMBL" id="EKM84142.1"/>
    </source>
</evidence>
<keyword evidence="5" id="KW-0560">Oxidoreductase</keyword>
<dbReference type="PANTHER" id="PTHR43303">
    <property type="entry name" value="NADPH DEHYDROGENASE C23G7.10C-RELATED"/>
    <property type="match status" value="1"/>
</dbReference>
<gene>
    <name evidence="7" type="ORF">AGABI1DRAFT_110712</name>
</gene>
<dbReference type="InterPro" id="IPR044152">
    <property type="entry name" value="YqjM-like"/>
</dbReference>
<dbReference type="Gene3D" id="3.20.20.70">
    <property type="entry name" value="Aldolase class I"/>
    <property type="match status" value="1"/>
</dbReference>
<dbReference type="HOGENOM" id="CLU_012153_2_1_1"/>
<protein>
    <recommendedName>
        <fullName evidence="6">NADH:flavin oxidoreductase/NADH oxidase N-terminal domain-containing protein</fullName>
    </recommendedName>
</protein>
<evidence type="ECO:0000256" key="3">
    <source>
        <dbReference type="ARBA" id="ARBA00022643"/>
    </source>
</evidence>
<evidence type="ECO:0000256" key="5">
    <source>
        <dbReference type="ARBA" id="ARBA00023002"/>
    </source>
</evidence>
<name>K5XL71_AGABU</name>